<dbReference type="GO" id="GO:0016192">
    <property type="term" value="P:vesicle-mediated transport"/>
    <property type="evidence" value="ECO:0007669"/>
    <property type="project" value="InterPro"/>
</dbReference>
<keyword evidence="11" id="KW-1185">Reference proteome</keyword>
<dbReference type="GO" id="GO:0012505">
    <property type="term" value="C:endomembrane system"/>
    <property type="evidence" value="ECO:0007669"/>
    <property type="project" value="UniProtKB-ARBA"/>
</dbReference>
<keyword evidence="3 9" id="KW-0813">Transport</keyword>
<keyword evidence="4 9" id="KW-0812">Transmembrane</keyword>
<dbReference type="GO" id="GO:0005737">
    <property type="term" value="C:cytoplasm"/>
    <property type="evidence" value="ECO:0007669"/>
    <property type="project" value="UniProtKB-ARBA"/>
</dbReference>
<evidence type="ECO:0000256" key="9">
    <source>
        <dbReference type="RuleBase" id="RU363111"/>
    </source>
</evidence>
<gene>
    <name evidence="10" type="ORF">J437_LFUL002894</name>
</gene>
<feature type="transmembrane region" description="Helical" evidence="9">
    <location>
        <begin position="79"/>
        <end position="101"/>
    </location>
</feature>
<evidence type="ECO:0000256" key="8">
    <source>
        <dbReference type="ARBA" id="ARBA00025800"/>
    </source>
</evidence>
<comment type="similarity">
    <text evidence="8 9">Belongs to the SFT2 family.</text>
</comment>
<dbReference type="EMBL" id="KZ309354">
    <property type="protein sequence ID" value="KAG8238437.1"/>
    <property type="molecule type" value="Genomic_DNA"/>
</dbReference>
<evidence type="ECO:0000256" key="3">
    <source>
        <dbReference type="ARBA" id="ARBA00022448"/>
    </source>
</evidence>
<evidence type="ECO:0000256" key="4">
    <source>
        <dbReference type="ARBA" id="ARBA00022692"/>
    </source>
</evidence>
<feature type="transmembrane region" description="Helical" evidence="9">
    <location>
        <begin position="113"/>
        <end position="131"/>
    </location>
</feature>
<evidence type="ECO:0000256" key="7">
    <source>
        <dbReference type="ARBA" id="ARBA00023136"/>
    </source>
</evidence>
<dbReference type="InterPro" id="IPR007305">
    <property type="entry name" value="Vesicle_transpt_Got1/SFT2"/>
</dbReference>
<keyword evidence="6 9" id="KW-1133">Transmembrane helix</keyword>
<evidence type="ECO:0000256" key="1">
    <source>
        <dbReference type="ARBA" id="ARBA00003566"/>
    </source>
</evidence>
<dbReference type="PANTHER" id="PTHR23137">
    <property type="entry name" value="VESICLE TRANSPORT PROTEIN-RELATED"/>
    <property type="match status" value="1"/>
</dbReference>
<reference evidence="10" key="1">
    <citation type="submission" date="2013-04" db="EMBL/GenBank/DDBJ databases">
        <authorList>
            <person name="Qu J."/>
            <person name="Murali S.C."/>
            <person name="Bandaranaike D."/>
            <person name="Bellair M."/>
            <person name="Blankenburg K."/>
            <person name="Chao H."/>
            <person name="Dinh H."/>
            <person name="Doddapaneni H."/>
            <person name="Downs B."/>
            <person name="Dugan-Rocha S."/>
            <person name="Elkadiri S."/>
            <person name="Gnanaolivu R.D."/>
            <person name="Hernandez B."/>
            <person name="Javaid M."/>
            <person name="Jayaseelan J.C."/>
            <person name="Lee S."/>
            <person name="Li M."/>
            <person name="Ming W."/>
            <person name="Munidasa M."/>
            <person name="Muniz J."/>
            <person name="Nguyen L."/>
            <person name="Ongeri F."/>
            <person name="Osuji N."/>
            <person name="Pu L.-L."/>
            <person name="Puazo M."/>
            <person name="Qu C."/>
            <person name="Quiroz J."/>
            <person name="Raj R."/>
            <person name="Weissenberger G."/>
            <person name="Xin Y."/>
            <person name="Zou X."/>
            <person name="Han Y."/>
            <person name="Richards S."/>
            <person name="Worley K."/>
            <person name="Muzny D."/>
            <person name="Gibbs R."/>
        </authorList>
    </citation>
    <scope>NUCLEOTIDE SEQUENCE</scope>
    <source>
        <strain evidence="10">Sampled in the wild</strain>
    </source>
</reference>
<comment type="subcellular location">
    <subcellularLocation>
        <location evidence="2 9">Membrane</location>
        <topology evidence="2 9">Multi-pass membrane protein</topology>
    </subcellularLocation>
</comment>
<evidence type="ECO:0000256" key="5">
    <source>
        <dbReference type="ARBA" id="ARBA00022927"/>
    </source>
</evidence>
<keyword evidence="5 9" id="KW-0653">Protein transport</keyword>
<evidence type="ECO:0000313" key="11">
    <source>
        <dbReference type="Proteomes" id="UP000792457"/>
    </source>
</evidence>
<dbReference type="Pfam" id="PF04178">
    <property type="entry name" value="Got1"/>
    <property type="match status" value="1"/>
</dbReference>
<keyword evidence="7 9" id="KW-0472">Membrane</keyword>
<comment type="function">
    <text evidence="1 9">May be involved in fusion of retrograde transport vesicles derived from an endocytic compartment with the Golgi complex.</text>
</comment>
<dbReference type="Proteomes" id="UP000792457">
    <property type="component" value="Unassembled WGS sequence"/>
</dbReference>
<feature type="non-terminal residue" evidence="10">
    <location>
        <position position="1"/>
    </location>
</feature>
<sequence>MTLIVNTLVALMDKLRRALSGDEGSSCDEERGFVGQTFDASTLSWSTRLKGFVACFVLGIILSFLGSLCLFLGKGIVAFTLMYTLGNLVSLGSTCFLMGPVNQVKKMFAPTRVIATVMMFVMFGLTLYAGIG</sequence>
<protein>
    <recommendedName>
        <fullName evidence="9">Vesicle transport protein</fullName>
    </recommendedName>
</protein>
<proteinExistence type="inferred from homology"/>
<evidence type="ECO:0000256" key="2">
    <source>
        <dbReference type="ARBA" id="ARBA00004141"/>
    </source>
</evidence>
<reference evidence="10" key="2">
    <citation type="submission" date="2017-10" db="EMBL/GenBank/DDBJ databases">
        <title>Ladona fulva Genome sequencing and assembly.</title>
        <authorList>
            <person name="Murali S."/>
            <person name="Richards S."/>
            <person name="Bandaranaike D."/>
            <person name="Bellair M."/>
            <person name="Blankenburg K."/>
            <person name="Chao H."/>
            <person name="Dinh H."/>
            <person name="Doddapaneni H."/>
            <person name="Dugan-Rocha S."/>
            <person name="Elkadiri S."/>
            <person name="Gnanaolivu R."/>
            <person name="Hernandez B."/>
            <person name="Skinner E."/>
            <person name="Javaid M."/>
            <person name="Lee S."/>
            <person name="Li M."/>
            <person name="Ming W."/>
            <person name="Munidasa M."/>
            <person name="Muniz J."/>
            <person name="Nguyen L."/>
            <person name="Hughes D."/>
            <person name="Osuji N."/>
            <person name="Pu L.-L."/>
            <person name="Puazo M."/>
            <person name="Qu C."/>
            <person name="Quiroz J."/>
            <person name="Raj R."/>
            <person name="Weissenberger G."/>
            <person name="Xin Y."/>
            <person name="Zou X."/>
            <person name="Han Y."/>
            <person name="Worley K."/>
            <person name="Muzny D."/>
            <person name="Gibbs R."/>
        </authorList>
    </citation>
    <scope>NUCLEOTIDE SEQUENCE</scope>
    <source>
        <strain evidence="10">Sampled in the wild</strain>
    </source>
</reference>
<dbReference type="OrthoDB" id="73614at2759"/>
<dbReference type="PANTHER" id="PTHR23137:SF6">
    <property type="entry name" value="VESICLE TRANSPORT PROTEIN"/>
    <property type="match status" value="1"/>
</dbReference>
<dbReference type="InterPro" id="IPR011691">
    <property type="entry name" value="Vesicle_transpt_SFT2"/>
</dbReference>
<feature type="transmembrane region" description="Helical" evidence="9">
    <location>
        <begin position="51"/>
        <end position="73"/>
    </location>
</feature>
<name>A0A8K0KPK2_LADFU</name>
<comment type="caution">
    <text evidence="9">Lacks conserved residue(s) required for the propagation of feature annotation.</text>
</comment>
<accession>A0A8K0KPK2</accession>
<dbReference type="GO" id="GO:0016020">
    <property type="term" value="C:membrane"/>
    <property type="evidence" value="ECO:0007669"/>
    <property type="project" value="UniProtKB-SubCell"/>
</dbReference>
<dbReference type="GO" id="GO:0015031">
    <property type="term" value="P:protein transport"/>
    <property type="evidence" value="ECO:0007669"/>
    <property type="project" value="UniProtKB-KW"/>
</dbReference>
<dbReference type="AlphaFoldDB" id="A0A8K0KPK2"/>
<evidence type="ECO:0000256" key="6">
    <source>
        <dbReference type="ARBA" id="ARBA00022989"/>
    </source>
</evidence>
<comment type="caution">
    <text evidence="10">The sequence shown here is derived from an EMBL/GenBank/DDBJ whole genome shotgun (WGS) entry which is preliminary data.</text>
</comment>
<evidence type="ECO:0000313" key="10">
    <source>
        <dbReference type="EMBL" id="KAG8238437.1"/>
    </source>
</evidence>
<organism evidence="10 11">
    <name type="scientific">Ladona fulva</name>
    <name type="common">Scarce chaser dragonfly</name>
    <name type="synonym">Libellula fulva</name>
    <dbReference type="NCBI Taxonomy" id="123851"/>
    <lineage>
        <taxon>Eukaryota</taxon>
        <taxon>Metazoa</taxon>
        <taxon>Ecdysozoa</taxon>
        <taxon>Arthropoda</taxon>
        <taxon>Hexapoda</taxon>
        <taxon>Insecta</taxon>
        <taxon>Pterygota</taxon>
        <taxon>Palaeoptera</taxon>
        <taxon>Odonata</taxon>
        <taxon>Epiprocta</taxon>
        <taxon>Anisoptera</taxon>
        <taxon>Libelluloidea</taxon>
        <taxon>Libellulidae</taxon>
        <taxon>Ladona</taxon>
    </lineage>
</organism>